<feature type="transmembrane region" description="Helical" evidence="3">
    <location>
        <begin position="147"/>
        <end position="167"/>
    </location>
</feature>
<keyword evidence="3" id="KW-0472">Membrane</keyword>
<evidence type="ECO:0000313" key="5">
    <source>
        <dbReference type="Proteomes" id="UP000092695"/>
    </source>
</evidence>
<feature type="transmembrane region" description="Helical" evidence="3">
    <location>
        <begin position="82"/>
        <end position="103"/>
    </location>
</feature>
<feature type="transmembrane region" description="Helical" evidence="3">
    <location>
        <begin position="33"/>
        <end position="61"/>
    </location>
</feature>
<feature type="transmembrane region" description="Helical" evidence="3">
    <location>
        <begin position="109"/>
        <end position="135"/>
    </location>
</feature>
<feature type="transmembrane region" description="Helical" evidence="3">
    <location>
        <begin position="173"/>
        <end position="190"/>
    </location>
</feature>
<dbReference type="Proteomes" id="UP000092695">
    <property type="component" value="Chromosome"/>
</dbReference>
<proteinExistence type="inferred from homology"/>
<dbReference type="InterPro" id="IPR000462">
    <property type="entry name" value="CDP-OH_P_trans"/>
</dbReference>
<keyword evidence="3" id="KW-1133">Transmembrane helix</keyword>
<sequence length="207" mass="21574">MLDTTMRPLINQPLNAVGRVLARRGVSANSVTIAGMLVGLLAAAAIALGLFKLGLVCIVCNRVLDGLDGAVARASQTTDSGGYLDIVVDYVFYGSVPLAFAIADTANNAVPAAALLASFCLTATSFLAFAAIAAKRGIETVAHGRKSFFYSTGIVEGTETIVCFLIMAAVPCWFAPLAWGFSALCVLTAVQRTALAFKLFGEDTKDN</sequence>
<keyword evidence="1 2" id="KW-0808">Transferase</keyword>
<dbReference type="KEGG" id="woc:BA177_17360"/>
<evidence type="ECO:0000256" key="1">
    <source>
        <dbReference type="ARBA" id="ARBA00022679"/>
    </source>
</evidence>
<name>A0A193LJW3_9GAMM</name>
<dbReference type="Pfam" id="PF01066">
    <property type="entry name" value="CDP-OH_P_transf"/>
    <property type="match status" value="1"/>
</dbReference>
<reference evidence="4 5" key="1">
    <citation type="submission" date="2016-06" db="EMBL/GenBank/DDBJ databases">
        <title>Complete genome sequence of a deep-branching marine Gamma Proteobacterium Woeseia oceani type strain XK5.</title>
        <authorList>
            <person name="Mu D."/>
            <person name="Du Z."/>
        </authorList>
    </citation>
    <scope>NUCLEOTIDE SEQUENCE [LARGE SCALE GENOMIC DNA]</scope>
    <source>
        <strain evidence="4 5">XK5</strain>
    </source>
</reference>
<protein>
    <recommendedName>
        <fullName evidence="6">CDP-alcohol phosphatidyltransferase</fullName>
    </recommendedName>
</protein>
<organism evidence="4 5">
    <name type="scientific">Woeseia oceani</name>
    <dbReference type="NCBI Taxonomy" id="1548547"/>
    <lineage>
        <taxon>Bacteria</taxon>
        <taxon>Pseudomonadati</taxon>
        <taxon>Pseudomonadota</taxon>
        <taxon>Gammaproteobacteria</taxon>
        <taxon>Woeseiales</taxon>
        <taxon>Woeseiaceae</taxon>
        <taxon>Woeseia</taxon>
    </lineage>
</organism>
<dbReference type="Gene3D" id="1.20.120.1760">
    <property type="match status" value="1"/>
</dbReference>
<dbReference type="GO" id="GO:0016780">
    <property type="term" value="F:phosphotransferase activity, for other substituted phosphate groups"/>
    <property type="evidence" value="ECO:0007669"/>
    <property type="project" value="InterPro"/>
</dbReference>
<gene>
    <name evidence="4" type="ORF">BA177_17360</name>
</gene>
<dbReference type="InterPro" id="IPR043130">
    <property type="entry name" value="CDP-OH_PTrfase_TM_dom"/>
</dbReference>
<evidence type="ECO:0000256" key="3">
    <source>
        <dbReference type="SAM" id="Phobius"/>
    </source>
</evidence>
<dbReference type="GO" id="GO:0016020">
    <property type="term" value="C:membrane"/>
    <property type="evidence" value="ECO:0007669"/>
    <property type="project" value="InterPro"/>
</dbReference>
<dbReference type="AlphaFoldDB" id="A0A193LJW3"/>
<dbReference type="STRING" id="1548547.BA177_17360"/>
<dbReference type="PROSITE" id="PS00379">
    <property type="entry name" value="CDP_ALCOHOL_P_TRANSF"/>
    <property type="match status" value="1"/>
</dbReference>
<dbReference type="GO" id="GO:0008654">
    <property type="term" value="P:phospholipid biosynthetic process"/>
    <property type="evidence" value="ECO:0007669"/>
    <property type="project" value="InterPro"/>
</dbReference>
<accession>A0A193LJW3</accession>
<evidence type="ECO:0000256" key="2">
    <source>
        <dbReference type="RuleBase" id="RU003750"/>
    </source>
</evidence>
<evidence type="ECO:0000313" key="4">
    <source>
        <dbReference type="EMBL" id="ANO52723.1"/>
    </source>
</evidence>
<dbReference type="EMBL" id="CP016268">
    <property type="protein sequence ID" value="ANO52723.1"/>
    <property type="molecule type" value="Genomic_DNA"/>
</dbReference>
<dbReference type="OrthoDB" id="9790577at2"/>
<dbReference type="InterPro" id="IPR048254">
    <property type="entry name" value="CDP_ALCOHOL_P_TRANSF_CS"/>
</dbReference>
<comment type="similarity">
    <text evidence="2">Belongs to the CDP-alcohol phosphatidyltransferase class-I family.</text>
</comment>
<evidence type="ECO:0008006" key="6">
    <source>
        <dbReference type="Google" id="ProtNLM"/>
    </source>
</evidence>
<dbReference type="RefSeq" id="WP_068618325.1">
    <property type="nucleotide sequence ID" value="NZ_CP016268.1"/>
</dbReference>
<keyword evidence="5" id="KW-1185">Reference proteome</keyword>
<keyword evidence="3" id="KW-0812">Transmembrane</keyword>